<evidence type="ECO:0000313" key="5">
    <source>
        <dbReference type="Proteomes" id="UP000515308"/>
    </source>
</evidence>
<keyword evidence="2" id="KW-0472">Membrane</keyword>
<dbReference type="Pfam" id="PF01388">
    <property type="entry name" value="ARID"/>
    <property type="match status" value="1"/>
</dbReference>
<feature type="transmembrane region" description="Helical" evidence="2">
    <location>
        <begin position="1397"/>
        <end position="1421"/>
    </location>
</feature>
<dbReference type="PROSITE" id="PS51011">
    <property type="entry name" value="ARID"/>
    <property type="match status" value="1"/>
</dbReference>
<evidence type="ECO:0000256" key="2">
    <source>
        <dbReference type="SAM" id="Phobius"/>
    </source>
</evidence>
<gene>
    <name evidence="4" type="ORF">PVLDE_0100550</name>
</gene>
<dbReference type="GO" id="GO:0003677">
    <property type="term" value="F:DNA binding"/>
    <property type="evidence" value="ECO:0007669"/>
    <property type="project" value="InterPro"/>
</dbReference>
<proteinExistence type="predicted"/>
<evidence type="ECO:0000256" key="1">
    <source>
        <dbReference type="SAM" id="MobiDB-lite"/>
    </source>
</evidence>
<feature type="region of interest" description="Disordered" evidence="1">
    <location>
        <begin position="1277"/>
        <end position="1319"/>
    </location>
</feature>
<feature type="compositionally biased region" description="Basic and acidic residues" evidence="1">
    <location>
        <begin position="1102"/>
        <end position="1112"/>
    </location>
</feature>
<feature type="domain" description="ARID" evidence="3">
    <location>
        <begin position="1"/>
        <end position="94"/>
    </location>
</feature>
<reference evidence="4 5" key="1">
    <citation type="submission" date="2020-08" db="EMBL/GenBank/DDBJ databases">
        <authorList>
            <person name="Ramaprasad A."/>
        </authorList>
    </citation>
    <scope>NUCLEOTIDE SEQUENCE [LARGE SCALE GENOMIC DNA]</scope>
</reference>
<feature type="transmembrane region" description="Helical" evidence="2">
    <location>
        <begin position="1441"/>
        <end position="1465"/>
    </location>
</feature>
<feature type="compositionally biased region" description="Basic and acidic residues" evidence="1">
    <location>
        <begin position="1286"/>
        <end position="1319"/>
    </location>
</feature>
<feature type="compositionally biased region" description="Basic residues" evidence="1">
    <location>
        <begin position="298"/>
        <end position="308"/>
    </location>
</feature>
<feature type="compositionally biased region" description="Basic and acidic residues" evidence="1">
    <location>
        <begin position="1242"/>
        <end position="1263"/>
    </location>
</feature>
<keyword evidence="2" id="KW-0812">Transmembrane</keyword>
<feature type="compositionally biased region" description="Low complexity" evidence="1">
    <location>
        <begin position="1086"/>
        <end position="1098"/>
    </location>
</feature>
<keyword evidence="2" id="KW-1133">Transmembrane helix</keyword>
<sequence>MEKEEFYRKYEEYYGGDINEIPYLLEGKDIWLYDLYLSVLKHGGYSCVSRNAKWLKIGKEFGLINKEKNIRLIEIKNIKEYYLNYLREFERIHDNLKKGKVLTKKYRCRVGINNVDAKNKKKSVANTNTNNIAISSKGTNNKRAVQNNGKGDTNMIIDDTRFIGMNKDSFFIKDDIFRVENRSAIGKKKINIENGMSNFNYPTNNSHNNNMEINCKTKKELYHDSYTKESRKSEGKYKKSYRENIFRNYNNIEGEMNESNNLIDNVNDNNNDIIRRNEVGKIQNNERRGRSSNDTKMRKGKINSKKNNNKQIDDQINYTENFVNINNMSCYNFTYNTINNYSNNYSNNLNYMNYLNIANYGDNRYIGDTDYNNNIYSSNFSNTYIFNSSIKNENNMNKCENNNYIGIPYINNNFVDSNCSTLKLLNENNYSEYNGSPITSIGNVTSLPNMGYMNYAFINDNSYIEYSKNNNIVNNYNNWNGGILNNNGYVDNVVNYMNNESCENNLNGLKNGMNTVYGQGENIMNNIRGIDNYRYDCENNKDMILSKIENEKCIDIYRLLLGLYKRKENVGDFILCLNIFYSISKMENIISKKQIHIVIWSLLHVLEDILKIFYDGFNSKKRSVYILMNFFKDYLVKHEPIEKRERNIISNMESDSSQYIWDQTLKGNSKMENLKENNIEDNNYESEIYSDYVTEKRNEKDPRSNNSQILANVLFLNNKIEIREMLDLHLSYYEYCEEKKKKIKRMYELGNKYAEKKDEPKKINKKCDEQNDVCAENIRTSADSSASSYYCSSIHSTDIENMNMIRRDKDGGNFNCNYFYKDKKYVENILTKKSSVEFVFIILYILNNMFQISKYNLYFFNMPSNCKDSKEKGDENVCNTDKSRKVTEDMNTSNDKNEMLTMLTPLNGENKNILKKELTNKQIPKNNFYDVSSSDESSSVCSMNHCINTDINLVVSLKIEGNTTVDNSKDILAYKNNSNINEFEKDESSLYKSSCNKLDSQDSENLIGSEIKEGNNLNKNFKELDKNERDEYEEVIWKENKTRKCGIKNSEGKDIYTEANEESQLPNLSRDDTENGGENISEKCTLKNGLTNLNNNNGESIDNSKETKKVNKNKKEVREIYKNLQNEMYKDVEKMFIKKKRKETKHKLIHYFYLSKFLSIFETVFLKNFENIIYHEKVIENVYINMFICIDIINKEMGKNISLKYIFFPSQYLENMNKMKIVAHFSSDNKFYLFSNQENRKNNKTKKYDETHKDDNLRKDNKNEPINCEKINVEPLSKSINEGENTEDRGNEKCEENRNDLDSNEKDEIKGGNDNKEMDGQKYKKKMKKLFLKIFRKNNRKYNIYKKIDDKYLKEHYNYFESFCCKEKEKMEKDILLNLHGITKNILLKIYKRVNKYLNIAILSLNILAHILCLIPKKLFYMSIIPWILNNTINVKCCYTYVNIPLCILNYNGFIFLETFMKFIIQMIRNNILSIKSYIFSFLRLCSFPLYIYIHFDIPLSHNLIVTSLCLIYNLITYDPDYLATGLIIEKEFQNEGSSVFFSKDIEVGCNNEADNSDIKNGSNKRINFQTKYFSNNTVTSSENVANGLSESMSGSFRICEPTNNEGSVKCEFNTNKSSEKERKNEKMGGKENYDHDNVSGKRNELLEKTFLKTLFLFLKKFIYFKSILNCANINDVEEMVIDSKRVQDILNNWNLNNKDAKIMSNENCASNIEKKILYLHDNLIIYAKESKINSDTVKDIKTCYNIRKRYKNQNNTTSNYSYEYMTSNNQETQKLSIYAHSIISILLFLSSHHNLWESLSPHIPLLVHMALIRTDISSSLWVILKEYYFRNFMRQKRSPKKCRKYYDSKVVRIEKVK</sequence>
<dbReference type="Gene3D" id="1.10.150.60">
    <property type="entry name" value="ARID DNA-binding domain"/>
    <property type="match status" value="1"/>
</dbReference>
<evidence type="ECO:0000313" key="4">
    <source>
        <dbReference type="EMBL" id="CAD2083757.1"/>
    </source>
</evidence>
<evidence type="ECO:0000259" key="3">
    <source>
        <dbReference type="PROSITE" id="PS51011"/>
    </source>
</evidence>
<dbReference type="VEuPathDB" id="PlasmoDB:PVLDE_0100550"/>
<feature type="compositionally biased region" description="Basic and acidic residues" evidence="1">
    <location>
        <begin position="1618"/>
        <end position="1639"/>
    </location>
</feature>
<dbReference type="CDD" id="cd16100">
    <property type="entry name" value="ARID"/>
    <property type="match status" value="1"/>
</dbReference>
<dbReference type="SMART" id="SM00501">
    <property type="entry name" value="BRIGHT"/>
    <property type="match status" value="1"/>
</dbReference>
<feature type="region of interest" description="Disordered" evidence="1">
    <location>
        <begin position="1242"/>
        <end position="1264"/>
    </location>
</feature>
<dbReference type="InterPro" id="IPR001606">
    <property type="entry name" value="ARID_dom"/>
</dbReference>
<dbReference type="InterPro" id="IPR036431">
    <property type="entry name" value="ARID_dom_sf"/>
</dbReference>
<name>A0A6V7RSI7_PLAVN</name>
<feature type="region of interest" description="Disordered" evidence="1">
    <location>
        <begin position="1616"/>
        <end position="1639"/>
    </location>
</feature>
<feature type="region of interest" description="Disordered" evidence="1">
    <location>
        <begin position="1055"/>
        <end position="1112"/>
    </location>
</feature>
<dbReference type="EMBL" id="LR865363">
    <property type="protein sequence ID" value="CAD2083757.1"/>
    <property type="molecule type" value="Genomic_DNA"/>
</dbReference>
<dbReference type="Proteomes" id="UP000515308">
    <property type="component" value="Chromosome PVLDE_01"/>
</dbReference>
<organism evidence="4 5">
    <name type="scientific">Plasmodium vinckei lentum</name>
    <dbReference type="NCBI Taxonomy" id="138297"/>
    <lineage>
        <taxon>Eukaryota</taxon>
        <taxon>Sar</taxon>
        <taxon>Alveolata</taxon>
        <taxon>Apicomplexa</taxon>
        <taxon>Aconoidasida</taxon>
        <taxon>Haemosporida</taxon>
        <taxon>Plasmodiidae</taxon>
        <taxon>Plasmodium</taxon>
        <taxon>Plasmodium (Vinckeia)</taxon>
    </lineage>
</organism>
<accession>A0A6V7RSI7</accession>
<feature type="region of interest" description="Disordered" evidence="1">
    <location>
        <begin position="275"/>
        <end position="308"/>
    </location>
</feature>
<dbReference type="SUPFAM" id="SSF46774">
    <property type="entry name" value="ARID-like"/>
    <property type="match status" value="1"/>
</dbReference>
<protein>
    <recommendedName>
        <fullName evidence="3">ARID domain-containing protein</fullName>
    </recommendedName>
</protein>
<dbReference type="SMART" id="SM01014">
    <property type="entry name" value="ARID"/>
    <property type="match status" value="1"/>
</dbReference>
<feature type="compositionally biased region" description="Basic and acidic residues" evidence="1">
    <location>
        <begin position="275"/>
        <end position="297"/>
    </location>
</feature>